<evidence type="ECO:0000256" key="10">
    <source>
        <dbReference type="SAM" id="MobiDB-lite"/>
    </source>
</evidence>
<evidence type="ECO:0000256" key="9">
    <source>
        <dbReference type="ARBA" id="ARBA00033309"/>
    </source>
</evidence>
<feature type="domain" description="tRNA (adenine(58)-N(1))-methyltransferase catalytic subunit TRM61 C-terminal" evidence="11">
    <location>
        <begin position="117"/>
        <end position="416"/>
    </location>
</feature>
<evidence type="ECO:0000256" key="6">
    <source>
        <dbReference type="ARBA" id="ARBA00022691"/>
    </source>
</evidence>
<evidence type="ECO:0000256" key="2">
    <source>
        <dbReference type="ARBA" id="ARBA00012796"/>
    </source>
</evidence>
<dbReference type="PANTHER" id="PTHR12133">
    <property type="entry name" value="TRNA (ADENINE(58)-N(1))-METHYLTRANSFERASE"/>
    <property type="match status" value="1"/>
</dbReference>
<evidence type="ECO:0000259" key="11">
    <source>
        <dbReference type="Pfam" id="PF08704"/>
    </source>
</evidence>
<dbReference type="EC" id="2.1.1.220" evidence="2"/>
<sequence length="498" mass="55889">MPSPFLTPNATADADGLALLQLRRDHIIPTILRKYDDENQGYLEGKVTNTRFGSFPHSTLIGKPWGSQIVASKVDTGSRGRRNTGKRKAEELDASGATTPAEDEKPELKAAVAATSGFLHVLAPTPEAWTLSLPHRTQVVYTPDYSYILHRLRARPGSTVIEAGAGSGSFTHAAVRAVFNGYPETAQANKRRRLGKVCSFEFHEQRVGKIQAELKDHGLDGLVEVTHRDVYEDGFLLGDPKTGQSPKANAIFLDLPAPWLALKHLTRNPPSGESALDPSSPVYLCTFSPCLEQAERTIRTMRQLSWLNISMVEVAQRRIDVRRDRVGLDTEGVRGATLYPKTVDEAVAKLRSDEQRAKRIRDHRQNREDPDYKEIVEDPPAYKEAASDAPSYALGRLTHRTEPDLKTHTSYLVFAILPRDWSEEDEQRCRQQWPSERIAKPDDKPTKSKKQMKKEAALERIRIREEKKQQEREAGAEEGAQPEMEVKTELKSEEMTDA</sequence>
<feature type="region of interest" description="Disordered" evidence="10">
    <location>
        <begin position="73"/>
        <end position="106"/>
    </location>
</feature>
<evidence type="ECO:0000256" key="3">
    <source>
        <dbReference type="ARBA" id="ARBA00015963"/>
    </source>
</evidence>
<evidence type="ECO:0000256" key="4">
    <source>
        <dbReference type="ARBA" id="ARBA00022603"/>
    </source>
</evidence>
<feature type="compositionally biased region" description="Basic and acidic residues" evidence="10">
    <location>
        <begin position="453"/>
        <end position="475"/>
    </location>
</feature>
<reference evidence="12 13" key="1">
    <citation type="journal article" date="2016" name="Sci. Rep.">
        <title>Penicillium arizonense, a new, genome sequenced fungal species, reveals a high chemical diversity in secreted metabolites.</title>
        <authorList>
            <person name="Grijseels S."/>
            <person name="Nielsen J.C."/>
            <person name="Randelovic M."/>
            <person name="Nielsen J."/>
            <person name="Nielsen K.F."/>
            <person name="Workman M."/>
            <person name="Frisvad J.C."/>
        </authorList>
    </citation>
    <scope>NUCLEOTIDE SEQUENCE [LARGE SCALE GENOMIC DNA]</scope>
    <source>
        <strain evidence="12 13">CBS 141311</strain>
    </source>
</reference>
<feature type="compositionally biased region" description="Basic and acidic residues" evidence="10">
    <location>
        <begin position="484"/>
        <end position="498"/>
    </location>
</feature>
<keyword evidence="5" id="KW-0808">Transferase</keyword>
<dbReference type="Gene3D" id="3.40.50.150">
    <property type="entry name" value="Vaccinia Virus protein VP39"/>
    <property type="match status" value="1"/>
</dbReference>
<accession>A0A1F5LUJ2</accession>
<dbReference type="Gene3D" id="3.10.330.20">
    <property type="match status" value="1"/>
</dbReference>
<organism evidence="12 13">
    <name type="scientific">Penicillium arizonense</name>
    <dbReference type="NCBI Taxonomy" id="1835702"/>
    <lineage>
        <taxon>Eukaryota</taxon>
        <taxon>Fungi</taxon>
        <taxon>Dikarya</taxon>
        <taxon>Ascomycota</taxon>
        <taxon>Pezizomycotina</taxon>
        <taxon>Eurotiomycetes</taxon>
        <taxon>Eurotiomycetidae</taxon>
        <taxon>Eurotiales</taxon>
        <taxon>Aspergillaceae</taxon>
        <taxon>Penicillium</taxon>
    </lineage>
</organism>
<dbReference type="EMBL" id="LXJU01000002">
    <property type="protein sequence ID" value="OGE56833.1"/>
    <property type="molecule type" value="Genomic_DNA"/>
</dbReference>
<keyword evidence="8" id="KW-0539">Nucleus</keyword>
<dbReference type="GO" id="GO:0030488">
    <property type="term" value="P:tRNA methylation"/>
    <property type="evidence" value="ECO:0007669"/>
    <property type="project" value="InterPro"/>
</dbReference>
<name>A0A1F5LUJ2_PENAI</name>
<dbReference type="SUPFAM" id="SSF53335">
    <property type="entry name" value="S-adenosyl-L-methionine-dependent methyltransferases"/>
    <property type="match status" value="1"/>
</dbReference>
<feature type="region of interest" description="Disordered" evidence="10">
    <location>
        <begin position="354"/>
        <end position="389"/>
    </location>
</feature>
<dbReference type="InterPro" id="IPR029063">
    <property type="entry name" value="SAM-dependent_MTases_sf"/>
</dbReference>
<dbReference type="RefSeq" id="XP_022492260.1">
    <property type="nucleotide sequence ID" value="XM_022627638.1"/>
</dbReference>
<dbReference type="PANTHER" id="PTHR12133:SF2">
    <property type="entry name" value="TRNA (ADENINE(58)-N(1))-METHYLTRANSFERASE CATALYTIC SUBUNIT TRMT61A"/>
    <property type="match status" value="1"/>
</dbReference>
<dbReference type="GeneID" id="34572372"/>
<proteinExistence type="predicted"/>
<evidence type="ECO:0000256" key="1">
    <source>
        <dbReference type="ARBA" id="ARBA00004123"/>
    </source>
</evidence>
<dbReference type="PROSITE" id="PS51620">
    <property type="entry name" value="SAM_TRM61"/>
    <property type="match status" value="1"/>
</dbReference>
<evidence type="ECO:0000313" key="12">
    <source>
        <dbReference type="EMBL" id="OGE56833.1"/>
    </source>
</evidence>
<protein>
    <recommendedName>
        <fullName evidence="3">tRNA (adenine(58)-N(1))-methyltransferase catalytic subunit TRM61</fullName>
        <ecNumber evidence="2">2.1.1.220</ecNumber>
    </recommendedName>
    <alternativeName>
        <fullName evidence="9">tRNA(m1A58)-methyltransferase subunit TRM61</fullName>
    </alternativeName>
</protein>
<evidence type="ECO:0000256" key="7">
    <source>
        <dbReference type="ARBA" id="ARBA00022694"/>
    </source>
</evidence>
<dbReference type="AlphaFoldDB" id="A0A1F5LUJ2"/>
<dbReference type="GO" id="GO:0005634">
    <property type="term" value="C:nucleus"/>
    <property type="evidence" value="ECO:0007669"/>
    <property type="project" value="UniProtKB-SubCell"/>
</dbReference>
<gene>
    <name evidence="12" type="ORF">PENARI_c002G07392</name>
</gene>
<dbReference type="OrthoDB" id="1925287at2759"/>
<keyword evidence="4" id="KW-0489">Methyltransferase</keyword>
<dbReference type="Proteomes" id="UP000177622">
    <property type="component" value="Unassembled WGS sequence"/>
</dbReference>
<dbReference type="GO" id="GO:0031515">
    <property type="term" value="C:tRNA (m1A) methyltransferase complex"/>
    <property type="evidence" value="ECO:0007669"/>
    <property type="project" value="InterPro"/>
</dbReference>
<comment type="subcellular location">
    <subcellularLocation>
        <location evidence="1">Nucleus</location>
    </subcellularLocation>
</comment>
<feature type="compositionally biased region" description="Basic and acidic residues" evidence="10">
    <location>
        <begin position="437"/>
        <end position="446"/>
    </location>
</feature>
<keyword evidence="13" id="KW-1185">Reference proteome</keyword>
<feature type="region of interest" description="Disordered" evidence="10">
    <location>
        <begin position="427"/>
        <end position="498"/>
    </location>
</feature>
<feature type="compositionally biased region" description="Basic and acidic residues" evidence="10">
    <location>
        <begin position="354"/>
        <end position="376"/>
    </location>
</feature>
<comment type="caution">
    <text evidence="12">The sequence shown here is derived from an EMBL/GenBank/DDBJ whole genome shotgun (WGS) entry which is preliminary data.</text>
</comment>
<evidence type="ECO:0000256" key="8">
    <source>
        <dbReference type="ARBA" id="ARBA00023242"/>
    </source>
</evidence>
<keyword evidence="7" id="KW-0819">tRNA processing</keyword>
<dbReference type="Pfam" id="PF08704">
    <property type="entry name" value="GCD14"/>
    <property type="match status" value="1"/>
</dbReference>
<dbReference type="InterPro" id="IPR014816">
    <property type="entry name" value="tRNA_MeTrfase_Gcd14"/>
</dbReference>
<keyword evidence="6" id="KW-0949">S-adenosyl-L-methionine</keyword>
<dbReference type="STRING" id="1835702.A0A1F5LUJ2"/>
<dbReference type="GO" id="GO:0160107">
    <property type="term" value="F:tRNA (adenine(58)-N1)-methyltransferase activity"/>
    <property type="evidence" value="ECO:0007669"/>
    <property type="project" value="UniProtKB-EC"/>
</dbReference>
<dbReference type="InterPro" id="IPR049470">
    <property type="entry name" value="TRM61_C"/>
</dbReference>
<evidence type="ECO:0000256" key="5">
    <source>
        <dbReference type="ARBA" id="ARBA00022679"/>
    </source>
</evidence>
<evidence type="ECO:0000313" key="13">
    <source>
        <dbReference type="Proteomes" id="UP000177622"/>
    </source>
</evidence>